<dbReference type="Proteomes" id="UP000092321">
    <property type="component" value="Unassembled WGS sequence"/>
</dbReference>
<evidence type="ECO:0000313" key="2">
    <source>
        <dbReference type="Proteomes" id="UP000092321"/>
    </source>
</evidence>
<accession>A0A1B7TIL5</accession>
<evidence type="ECO:0000313" key="1">
    <source>
        <dbReference type="EMBL" id="OBA28579.1"/>
    </source>
</evidence>
<gene>
    <name evidence="1" type="ORF">HANVADRAFT_47250</name>
</gene>
<keyword evidence="2" id="KW-1185">Reference proteome</keyword>
<dbReference type="OrthoDB" id="10255969at2759"/>
<proteinExistence type="predicted"/>
<sequence length="208" mass="24038">MDKSIGKKVNVILQLLKPNIKLFNTNEKIVVYGKHSNKILSSLSECNLDKDNKKLKVNYLQFNKNLNTLNTSLYLSARFEHFKDEFDVTLKDFLLQNESSKSVKYSLNGKDDSQTNTPFYINLIERLHIKDLLSKELMLLSNGQMRRSRLASLLLKCDRAQKETPGLYNINLIDDYVIGLDINSTIDFDNTIKLISVCIKFYVIMNMT</sequence>
<reference evidence="2" key="1">
    <citation type="journal article" date="2016" name="Proc. Natl. Acad. Sci. U.S.A.">
        <title>Comparative genomics of biotechnologically important yeasts.</title>
        <authorList>
            <person name="Riley R."/>
            <person name="Haridas S."/>
            <person name="Wolfe K.H."/>
            <person name="Lopes M.R."/>
            <person name="Hittinger C.T."/>
            <person name="Goeker M."/>
            <person name="Salamov A.A."/>
            <person name="Wisecaver J.H."/>
            <person name="Long T.M."/>
            <person name="Calvey C.H."/>
            <person name="Aerts A.L."/>
            <person name="Barry K.W."/>
            <person name="Choi C."/>
            <person name="Clum A."/>
            <person name="Coughlan A.Y."/>
            <person name="Deshpande S."/>
            <person name="Douglass A.P."/>
            <person name="Hanson S.J."/>
            <person name="Klenk H.-P."/>
            <person name="LaButti K.M."/>
            <person name="Lapidus A."/>
            <person name="Lindquist E.A."/>
            <person name="Lipzen A.M."/>
            <person name="Meier-Kolthoff J.P."/>
            <person name="Ohm R.A."/>
            <person name="Otillar R.P."/>
            <person name="Pangilinan J.L."/>
            <person name="Peng Y."/>
            <person name="Rokas A."/>
            <person name="Rosa C.A."/>
            <person name="Scheuner C."/>
            <person name="Sibirny A.A."/>
            <person name="Slot J.C."/>
            <person name="Stielow J.B."/>
            <person name="Sun H."/>
            <person name="Kurtzman C.P."/>
            <person name="Blackwell M."/>
            <person name="Grigoriev I.V."/>
            <person name="Jeffries T.W."/>
        </authorList>
    </citation>
    <scope>NUCLEOTIDE SEQUENCE [LARGE SCALE GENOMIC DNA]</scope>
    <source>
        <strain evidence="2">NRRL Y-1626</strain>
    </source>
</reference>
<dbReference type="Gene3D" id="3.40.50.300">
    <property type="entry name" value="P-loop containing nucleotide triphosphate hydrolases"/>
    <property type="match status" value="1"/>
</dbReference>
<dbReference type="InterPro" id="IPR027417">
    <property type="entry name" value="P-loop_NTPase"/>
</dbReference>
<protein>
    <submittedName>
        <fullName evidence="1">Uncharacterized protein</fullName>
    </submittedName>
</protein>
<dbReference type="EMBL" id="LXPE01000003">
    <property type="protein sequence ID" value="OBA28579.1"/>
    <property type="molecule type" value="Genomic_DNA"/>
</dbReference>
<name>A0A1B7TIL5_9ASCO</name>
<dbReference type="AlphaFoldDB" id="A0A1B7TIL5"/>
<organism evidence="1 2">
    <name type="scientific">Hanseniaspora valbyensis NRRL Y-1626</name>
    <dbReference type="NCBI Taxonomy" id="766949"/>
    <lineage>
        <taxon>Eukaryota</taxon>
        <taxon>Fungi</taxon>
        <taxon>Dikarya</taxon>
        <taxon>Ascomycota</taxon>
        <taxon>Saccharomycotina</taxon>
        <taxon>Saccharomycetes</taxon>
        <taxon>Saccharomycodales</taxon>
        <taxon>Saccharomycodaceae</taxon>
        <taxon>Hanseniaspora</taxon>
    </lineage>
</organism>
<comment type="caution">
    <text evidence="1">The sequence shown here is derived from an EMBL/GenBank/DDBJ whole genome shotgun (WGS) entry which is preliminary data.</text>
</comment>